<dbReference type="SUPFAM" id="SSF48452">
    <property type="entry name" value="TPR-like"/>
    <property type="match status" value="1"/>
</dbReference>
<evidence type="ECO:0000313" key="2">
    <source>
        <dbReference type="Proteomes" id="UP001160301"/>
    </source>
</evidence>
<proteinExistence type="predicted"/>
<sequence>MRALSPSKFALASDLVMRVTRWTGILRRVIPSVFLASIVLASPTPPSSGQGASLVAAAAASGRPRECASTVRRGLSRRPTVWELARAPELGRYCDLVARAKALLVSDPAAAKSAAEGAEKVLPGHAAPRVLLARAALALGKIDDAAREFEAARTKDPRSVEDPPTMHDLAEVLRRTGKLDDALAVYRALVPRIDLLGSSDRRVAVLLEAAHVSMAVAAARAPGGAAAPAEASSTEPKRAPLDEAAAYLREARQRPPSALSGDVLLSLVLVLDRNGDRVQADAALADARASGVRLRAGGPSYLAAVEDKACLEALAAEGAAAVKSWETYLAGPGGKTPWAASARARLEAAKKAPRPAGGKGGP</sequence>
<comment type="caution">
    <text evidence="1">The sequence shown here is derived from an EMBL/GenBank/DDBJ whole genome shotgun (WGS) entry which is preliminary data.</text>
</comment>
<name>A0ABT6NII5_9BACT</name>
<reference evidence="1 2" key="1">
    <citation type="submission" date="2023-04" db="EMBL/GenBank/DDBJ databases">
        <title>The genome sequence of Polyangium sorediatum DSM14670.</title>
        <authorList>
            <person name="Zhang X."/>
        </authorList>
    </citation>
    <scope>NUCLEOTIDE SEQUENCE [LARGE SCALE GENOMIC DNA]</scope>
    <source>
        <strain evidence="1 2">DSM 14670</strain>
    </source>
</reference>
<organism evidence="1 2">
    <name type="scientific">Polyangium sorediatum</name>
    <dbReference type="NCBI Taxonomy" id="889274"/>
    <lineage>
        <taxon>Bacteria</taxon>
        <taxon>Pseudomonadati</taxon>
        <taxon>Myxococcota</taxon>
        <taxon>Polyangia</taxon>
        <taxon>Polyangiales</taxon>
        <taxon>Polyangiaceae</taxon>
        <taxon>Polyangium</taxon>
    </lineage>
</organism>
<keyword evidence="2" id="KW-1185">Reference proteome</keyword>
<evidence type="ECO:0000313" key="1">
    <source>
        <dbReference type="EMBL" id="MDI1428072.1"/>
    </source>
</evidence>
<dbReference type="Proteomes" id="UP001160301">
    <property type="component" value="Unassembled WGS sequence"/>
</dbReference>
<accession>A0ABT6NII5</accession>
<dbReference type="Gene3D" id="1.25.40.10">
    <property type="entry name" value="Tetratricopeptide repeat domain"/>
    <property type="match status" value="1"/>
</dbReference>
<gene>
    <name evidence="1" type="ORF">QHF89_01155</name>
</gene>
<dbReference type="Pfam" id="PF14559">
    <property type="entry name" value="TPR_19"/>
    <property type="match status" value="1"/>
</dbReference>
<dbReference type="InterPro" id="IPR011990">
    <property type="entry name" value="TPR-like_helical_dom_sf"/>
</dbReference>
<dbReference type="EMBL" id="JARZHI010000001">
    <property type="protein sequence ID" value="MDI1428072.1"/>
    <property type="molecule type" value="Genomic_DNA"/>
</dbReference>
<protein>
    <submittedName>
        <fullName evidence="1">Tetratricopeptide repeat protein</fullName>
    </submittedName>
</protein>